<proteinExistence type="predicted"/>
<dbReference type="RefSeq" id="WP_098734740.1">
    <property type="nucleotide sequence ID" value="NZ_PDKW01000036.1"/>
</dbReference>
<keyword evidence="3" id="KW-0808">Transferase</keyword>
<reference evidence="4" key="1">
    <citation type="submission" date="2017-10" db="EMBL/GenBank/DDBJ databases">
        <authorList>
            <person name="Kravchenko I.K."/>
            <person name="Grouzdev D.S."/>
        </authorList>
    </citation>
    <scope>NUCLEOTIDE SEQUENCE [LARGE SCALE GENOMIC DNA]</scope>
    <source>
        <strain evidence="4">B2</strain>
    </source>
</reference>
<evidence type="ECO:0000259" key="2">
    <source>
        <dbReference type="Pfam" id="PF13579"/>
    </source>
</evidence>
<evidence type="ECO:0000259" key="1">
    <source>
        <dbReference type="Pfam" id="PF00534"/>
    </source>
</evidence>
<dbReference type="Proteomes" id="UP000225379">
    <property type="component" value="Unassembled WGS sequence"/>
</dbReference>
<dbReference type="CDD" id="cd03801">
    <property type="entry name" value="GT4_PimA-like"/>
    <property type="match status" value="1"/>
</dbReference>
<name>A0A2B8BNN6_9PROT</name>
<comment type="caution">
    <text evidence="3">The sequence shown here is derived from an EMBL/GenBank/DDBJ whole genome shotgun (WGS) entry which is preliminary data.</text>
</comment>
<dbReference type="OrthoDB" id="258796at2"/>
<dbReference type="Gene3D" id="3.40.50.2000">
    <property type="entry name" value="Glycogen Phosphorylase B"/>
    <property type="match status" value="2"/>
</dbReference>
<feature type="domain" description="Glycosyltransferase subfamily 4-like N-terminal" evidence="2">
    <location>
        <begin position="16"/>
        <end position="186"/>
    </location>
</feature>
<keyword evidence="4" id="KW-1185">Reference proteome</keyword>
<dbReference type="InterPro" id="IPR001296">
    <property type="entry name" value="Glyco_trans_1"/>
</dbReference>
<dbReference type="Pfam" id="PF00534">
    <property type="entry name" value="Glycos_transf_1"/>
    <property type="match status" value="1"/>
</dbReference>
<dbReference type="PANTHER" id="PTHR45947">
    <property type="entry name" value="SULFOQUINOVOSYL TRANSFERASE SQD2"/>
    <property type="match status" value="1"/>
</dbReference>
<dbReference type="AlphaFoldDB" id="A0A2B8BNN6"/>
<evidence type="ECO:0000313" key="4">
    <source>
        <dbReference type="Proteomes" id="UP000225379"/>
    </source>
</evidence>
<dbReference type="EMBL" id="PDKW01000036">
    <property type="protein sequence ID" value="PGH59153.1"/>
    <property type="molecule type" value="Genomic_DNA"/>
</dbReference>
<feature type="domain" description="Glycosyl transferase family 1" evidence="1">
    <location>
        <begin position="204"/>
        <end position="365"/>
    </location>
</feature>
<sequence length="399" mass="42633">MARLLLINYEFPPLGGGAANATDNTACELAALGEEVLVLTSAFGDLPRVERRADGVEIRRIPTLRRRRDRSSVVEMLAFLASSLVMAPWIAARWRADATVAYFGLPCGPAAWMVKALSGVPYVVSLRGGDVPGFQYDGISLYHRLAGPVIGWLWRRSSAVVANSDGLAGLARRFAPDQPIAIIPNGVDATRFSPADAGPADAGNAGDRLSLLFVGRVVRQKGLDVLFEALASLPDGMRSRIGLTIVGDGPARPELEAQAARLALSERIVFRGWLGRDELPAAYRAADAFVFPSRDEGMPNVVLEAMAAGLPVVATRIAGNRDLVVEEETGLMLDADDTPALAAALARLAEDPALRRRLGEGGRRRVVEHFSWRAVAAAYRDLMLAGRAPAGRVPSAQAE</sequence>
<dbReference type="PANTHER" id="PTHR45947:SF3">
    <property type="entry name" value="SULFOQUINOVOSYL TRANSFERASE SQD2"/>
    <property type="match status" value="1"/>
</dbReference>
<dbReference type="InterPro" id="IPR028098">
    <property type="entry name" value="Glyco_trans_4-like_N"/>
</dbReference>
<dbReference type="InterPro" id="IPR050194">
    <property type="entry name" value="Glycosyltransferase_grp1"/>
</dbReference>
<accession>A0A2B8BNN6</accession>
<dbReference type="GO" id="GO:0016758">
    <property type="term" value="F:hexosyltransferase activity"/>
    <property type="evidence" value="ECO:0007669"/>
    <property type="project" value="TreeGrafter"/>
</dbReference>
<protein>
    <submittedName>
        <fullName evidence="3">Glycosyl transferase</fullName>
    </submittedName>
</protein>
<dbReference type="Pfam" id="PF13579">
    <property type="entry name" value="Glyco_trans_4_4"/>
    <property type="match status" value="1"/>
</dbReference>
<gene>
    <name evidence="3" type="ORF">CRT60_00505</name>
</gene>
<organism evidence="3 4">
    <name type="scientific">Azospirillum palustre</name>
    <dbReference type="NCBI Taxonomy" id="2044885"/>
    <lineage>
        <taxon>Bacteria</taxon>
        <taxon>Pseudomonadati</taxon>
        <taxon>Pseudomonadota</taxon>
        <taxon>Alphaproteobacteria</taxon>
        <taxon>Rhodospirillales</taxon>
        <taxon>Azospirillaceae</taxon>
        <taxon>Azospirillum</taxon>
    </lineage>
</organism>
<dbReference type="SUPFAM" id="SSF53756">
    <property type="entry name" value="UDP-Glycosyltransferase/glycogen phosphorylase"/>
    <property type="match status" value="1"/>
</dbReference>
<evidence type="ECO:0000313" key="3">
    <source>
        <dbReference type="EMBL" id="PGH59153.1"/>
    </source>
</evidence>